<accession>A0A6A2WTW1</accession>
<dbReference type="Proteomes" id="UP000436088">
    <property type="component" value="Unassembled WGS sequence"/>
</dbReference>
<dbReference type="PANTHER" id="PTHR46238:SF11">
    <property type="entry name" value="AGAMOUS-LIKE MADS-BOX PROTEIN AGL16"/>
    <property type="match status" value="1"/>
</dbReference>
<gene>
    <name evidence="2" type="ORF">F3Y22_tig00112738pilonHSYRG00472</name>
</gene>
<comment type="caution">
    <text evidence="2">The sequence shown here is derived from an EMBL/GenBank/DDBJ whole genome shotgun (WGS) entry which is preliminary data.</text>
</comment>
<dbReference type="EMBL" id="VEPZ02001641">
    <property type="protein sequence ID" value="KAE8664803.1"/>
    <property type="molecule type" value="Genomic_DNA"/>
</dbReference>
<protein>
    <submittedName>
        <fullName evidence="2">Uncharacterized protein</fullName>
    </submittedName>
</protein>
<proteinExistence type="predicted"/>
<evidence type="ECO:0000256" key="1">
    <source>
        <dbReference type="SAM" id="MobiDB-lite"/>
    </source>
</evidence>
<dbReference type="Gene3D" id="3.30.70.100">
    <property type="match status" value="1"/>
</dbReference>
<evidence type="ECO:0000313" key="2">
    <source>
        <dbReference type="EMBL" id="KAE8664803.1"/>
    </source>
</evidence>
<reference evidence="2" key="1">
    <citation type="submission" date="2019-09" db="EMBL/GenBank/DDBJ databases">
        <title>Draft genome information of white flower Hibiscus syriacus.</title>
        <authorList>
            <person name="Kim Y.-M."/>
        </authorList>
    </citation>
    <scope>NUCLEOTIDE SEQUENCE [LARGE SCALE GENOMIC DNA]</scope>
    <source>
        <strain evidence="2">YM2019G1</strain>
    </source>
</reference>
<sequence>MGEEENRPAEEKKMEEKKVEEDEKKGYESKGEYAQQPQEVILKVYIYCEGCALKVHCCLKGFQGVEDLLTDCKSNKVVQTSTLWDMTPNSAITMSLGVVPIPEKLREGRLRWFGHVLRRQPSDAVRRVESITVDGARRRGRPRRKWEDCLRFDLKDLALTEDMTSDRKVWRLKIRVTE</sequence>
<evidence type="ECO:0000313" key="3">
    <source>
        <dbReference type="Proteomes" id="UP000436088"/>
    </source>
</evidence>
<name>A0A6A2WTW1_HIBSY</name>
<organism evidence="2 3">
    <name type="scientific">Hibiscus syriacus</name>
    <name type="common">Rose of Sharon</name>
    <dbReference type="NCBI Taxonomy" id="106335"/>
    <lineage>
        <taxon>Eukaryota</taxon>
        <taxon>Viridiplantae</taxon>
        <taxon>Streptophyta</taxon>
        <taxon>Embryophyta</taxon>
        <taxon>Tracheophyta</taxon>
        <taxon>Spermatophyta</taxon>
        <taxon>Magnoliopsida</taxon>
        <taxon>eudicotyledons</taxon>
        <taxon>Gunneridae</taxon>
        <taxon>Pentapetalae</taxon>
        <taxon>rosids</taxon>
        <taxon>malvids</taxon>
        <taxon>Malvales</taxon>
        <taxon>Malvaceae</taxon>
        <taxon>Malvoideae</taxon>
        <taxon>Hibiscus</taxon>
    </lineage>
</organism>
<dbReference type="PANTHER" id="PTHR46238">
    <property type="entry name" value="REVERSE TRANSCRIPTASE DOMAIN-CONTAINING PROTEIN"/>
    <property type="match status" value="1"/>
</dbReference>
<dbReference type="AlphaFoldDB" id="A0A6A2WTW1"/>
<feature type="region of interest" description="Disordered" evidence="1">
    <location>
        <begin position="1"/>
        <end position="30"/>
    </location>
</feature>
<keyword evidence="3" id="KW-1185">Reference proteome</keyword>